<dbReference type="SUPFAM" id="SSF52540">
    <property type="entry name" value="P-loop containing nucleoside triphosphate hydrolases"/>
    <property type="match status" value="1"/>
</dbReference>
<gene>
    <name evidence="3" type="ordered locus">Fbal_2351</name>
</gene>
<dbReference type="AlphaFoldDB" id="E1SM35"/>
<dbReference type="RefSeq" id="WP_013345859.1">
    <property type="nucleotide sequence ID" value="NC_014541.1"/>
</dbReference>
<feature type="compositionally biased region" description="Polar residues" evidence="1">
    <location>
        <begin position="1"/>
        <end position="12"/>
    </location>
</feature>
<dbReference type="KEGG" id="fbl:Fbal_2351"/>
<protein>
    <submittedName>
        <fullName evidence="3">AAA ATPase</fullName>
    </submittedName>
</protein>
<dbReference type="HOGENOM" id="CLU_029703_1_0_6"/>
<sequence>MFLNSSNSQPSVAPQEEHQADRVDTSPATVANNPIGLEDTGLEPGLLLNLMVKHLYDGDALTLLQLSQRLALRGSIVQALLSEGKETGLVENRQTSRSGQQRFSLSGEGRRQAQNLFATSGYLGPAPVPLNQYRDVCRQQSSRHHQITREDFVEAMKEVVVPTGLLEQLGPALNSTRPLLIYGLAGTGKSFLCRQLNRLFQDEVLIPHAIAVGHHIVQVYDPHFHHKMEEDHGDELELVAERVDGRWHRCQRPLLMIGGELTLSMLDISFDSNSRTFRAPIGLTANNGILLIDDLGRQTISPKAIFNRWILPLEEGRDFLSLPSGEHFEVPFEQLLLFSTNLAPAELVDEAFLRRLGYKVHFGQLDKQTYLKIWQQNCDSFGLEAEPGLMDWALDRLYPEAQKPLLPCHPRDLLSIVSDQVRFGGLPPVITRDLLKHAWDLYFVKG</sequence>
<reference evidence="3 4" key="1">
    <citation type="journal article" date="2010" name="Stand. Genomic Sci.">
        <title>Complete genome sequence of Ferrimonas balearica type strain (PAT).</title>
        <authorList>
            <person name="Nolan M."/>
            <person name="Sikorski J."/>
            <person name="Davenport K."/>
            <person name="Lucas S."/>
            <person name="Glavina Del Rio T."/>
            <person name="Tice H."/>
            <person name="Cheng J."/>
            <person name="Goodwin L."/>
            <person name="Pitluck S."/>
            <person name="Liolios K."/>
            <person name="Ivanova N."/>
            <person name="Mavromatis K."/>
            <person name="Ovchinnikova G."/>
            <person name="Pati A."/>
            <person name="Chen A."/>
            <person name="Palaniappan K."/>
            <person name="Land M."/>
            <person name="Hauser L."/>
            <person name="Chang Y."/>
            <person name="Jeffries C."/>
            <person name="Tapia R."/>
            <person name="Brettin T."/>
            <person name="Detter J."/>
            <person name="Han C."/>
            <person name="Yasawong M."/>
            <person name="Rohde M."/>
            <person name="Tindall B."/>
            <person name="Goker M."/>
            <person name="Woyke T."/>
            <person name="Bristow J."/>
            <person name="Eisen J."/>
            <person name="Markowitz V."/>
            <person name="Hugenholtz P."/>
            <person name="Kyrpides N."/>
            <person name="Klenk H."/>
            <person name="Lapidus A."/>
        </authorList>
    </citation>
    <scope>NUCLEOTIDE SEQUENCE [LARGE SCALE GENOMIC DNA]</scope>
    <source>
        <strain evidence="4">DSM 9799 / CCM 4581 / KCTC 23876 / PAT</strain>
    </source>
</reference>
<organism evidence="3 4">
    <name type="scientific">Ferrimonas balearica (strain DSM 9799 / CCM 4581 / KCTC 23876 / PAT)</name>
    <dbReference type="NCBI Taxonomy" id="550540"/>
    <lineage>
        <taxon>Bacteria</taxon>
        <taxon>Pseudomonadati</taxon>
        <taxon>Pseudomonadota</taxon>
        <taxon>Gammaproteobacteria</taxon>
        <taxon>Alteromonadales</taxon>
        <taxon>Ferrimonadaceae</taxon>
        <taxon>Ferrimonas</taxon>
    </lineage>
</organism>
<evidence type="ECO:0000313" key="3">
    <source>
        <dbReference type="EMBL" id="ADN76553.1"/>
    </source>
</evidence>
<dbReference type="EMBL" id="CP002209">
    <property type="protein sequence ID" value="ADN76553.1"/>
    <property type="molecule type" value="Genomic_DNA"/>
</dbReference>
<dbReference type="SMART" id="SM00382">
    <property type="entry name" value="AAA"/>
    <property type="match status" value="1"/>
</dbReference>
<evidence type="ECO:0000313" key="4">
    <source>
        <dbReference type="Proteomes" id="UP000006683"/>
    </source>
</evidence>
<dbReference type="Proteomes" id="UP000006683">
    <property type="component" value="Chromosome"/>
</dbReference>
<accession>E1SM35</accession>
<evidence type="ECO:0000256" key="1">
    <source>
        <dbReference type="SAM" id="MobiDB-lite"/>
    </source>
</evidence>
<dbReference type="Gene3D" id="3.40.50.300">
    <property type="entry name" value="P-loop containing nucleotide triphosphate hydrolases"/>
    <property type="match status" value="1"/>
</dbReference>
<feature type="compositionally biased region" description="Basic and acidic residues" evidence="1">
    <location>
        <begin position="15"/>
        <end position="24"/>
    </location>
</feature>
<dbReference type="STRING" id="550540.Fbal_2351"/>
<name>E1SM35_FERBD</name>
<evidence type="ECO:0000259" key="2">
    <source>
        <dbReference type="SMART" id="SM00382"/>
    </source>
</evidence>
<dbReference type="eggNOG" id="COG0714">
    <property type="taxonomic scope" value="Bacteria"/>
</dbReference>
<dbReference type="GeneID" id="67182564"/>
<feature type="region of interest" description="Disordered" evidence="1">
    <location>
        <begin position="1"/>
        <end position="36"/>
    </location>
</feature>
<feature type="domain" description="AAA+ ATPase" evidence="2">
    <location>
        <begin position="175"/>
        <end position="366"/>
    </location>
</feature>
<dbReference type="InterPro" id="IPR003593">
    <property type="entry name" value="AAA+_ATPase"/>
</dbReference>
<keyword evidence="4" id="KW-1185">Reference proteome</keyword>
<dbReference type="InterPro" id="IPR027417">
    <property type="entry name" value="P-loop_NTPase"/>
</dbReference>
<proteinExistence type="predicted"/>
<dbReference type="OrthoDB" id="9783370at2"/>